<feature type="region of interest" description="Disordered" evidence="1">
    <location>
        <begin position="36"/>
        <end position="281"/>
    </location>
</feature>
<feature type="compositionally biased region" description="Polar residues" evidence="1">
    <location>
        <begin position="250"/>
        <end position="267"/>
    </location>
</feature>
<feature type="compositionally biased region" description="Basic and acidic residues" evidence="1">
    <location>
        <begin position="144"/>
        <end position="181"/>
    </location>
</feature>
<evidence type="ECO:0000313" key="2">
    <source>
        <dbReference type="EMBL" id="CAJ1392194.1"/>
    </source>
</evidence>
<protein>
    <submittedName>
        <fullName evidence="2">Uncharacterized protein</fullName>
    </submittedName>
</protein>
<feature type="compositionally biased region" description="Low complexity" evidence="1">
    <location>
        <begin position="207"/>
        <end position="223"/>
    </location>
</feature>
<evidence type="ECO:0000256" key="1">
    <source>
        <dbReference type="SAM" id="MobiDB-lite"/>
    </source>
</evidence>
<feature type="compositionally biased region" description="Low complexity" evidence="1">
    <location>
        <begin position="230"/>
        <end position="249"/>
    </location>
</feature>
<comment type="caution">
    <text evidence="2">The sequence shown here is derived from an EMBL/GenBank/DDBJ whole genome shotgun (WGS) entry which is preliminary data.</text>
</comment>
<evidence type="ECO:0000313" key="3">
    <source>
        <dbReference type="Proteomes" id="UP001178507"/>
    </source>
</evidence>
<proteinExistence type="predicted"/>
<dbReference type="AlphaFoldDB" id="A0AA36ISQ2"/>
<accession>A0AA36ISQ2</accession>
<organism evidence="2 3">
    <name type="scientific">Effrenium voratum</name>
    <dbReference type="NCBI Taxonomy" id="2562239"/>
    <lineage>
        <taxon>Eukaryota</taxon>
        <taxon>Sar</taxon>
        <taxon>Alveolata</taxon>
        <taxon>Dinophyceae</taxon>
        <taxon>Suessiales</taxon>
        <taxon>Symbiodiniaceae</taxon>
        <taxon>Effrenium</taxon>
    </lineage>
</organism>
<gene>
    <name evidence="2" type="ORF">EVOR1521_LOCUS17347</name>
</gene>
<dbReference type="EMBL" id="CAUJNA010002284">
    <property type="protein sequence ID" value="CAJ1392194.1"/>
    <property type="molecule type" value="Genomic_DNA"/>
</dbReference>
<name>A0AA36ISQ2_9DINO</name>
<dbReference type="Proteomes" id="UP001178507">
    <property type="component" value="Unassembled WGS sequence"/>
</dbReference>
<feature type="compositionally biased region" description="Polar residues" evidence="1">
    <location>
        <begin position="38"/>
        <end position="65"/>
    </location>
</feature>
<reference evidence="2" key="1">
    <citation type="submission" date="2023-08" db="EMBL/GenBank/DDBJ databases">
        <authorList>
            <person name="Chen Y."/>
            <person name="Shah S."/>
            <person name="Dougan E. K."/>
            <person name="Thang M."/>
            <person name="Chan C."/>
        </authorList>
    </citation>
    <scope>NUCLEOTIDE SEQUENCE</scope>
</reference>
<keyword evidence="3" id="KW-1185">Reference proteome</keyword>
<feature type="compositionally biased region" description="Pro residues" evidence="1">
    <location>
        <begin position="85"/>
        <end position="119"/>
    </location>
</feature>
<sequence length="408" mass="43563">MTDWWTQPDYYRRINYDLDSRDDPWNAGISWGQWDYATATQSPDPGTQHTQPAVTQQPTPCTSQHPPAQPAPRPTAPATTTTPQVPEPQRPAPSPPTTATPTVSPPAPTPNQPVAPQPPIAGVQGKGLSPIDAACSDGKGMMFKGKDGKDGKDGKHGKDFYGKDGKDFKGKDGKGDGKVGKDGQQGKNDHDTQNPGANPTPGPATAPPVTTTTNTMPAPSAPEAQPPQLPANALSRDSTTTPNPTTLGTQAPQMAQSTQPTHLTLRSHSGPEPTTDAFSRRGWPWPVDVDSAAHPVSAMIAFQVQQLELQLQDSRIQQREGLRSLRLANRAWQRANPPAGSTLNPVPRELVDELLSAFQDHENQVVSLVDRVHAGNANLTADDVVSSLHHIRLSASLLRSTLVRAAGQ</sequence>